<proteinExistence type="predicted"/>
<feature type="non-terminal residue" evidence="2">
    <location>
        <position position="128"/>
    </location>
</feature>
<feature type="region of interest" description="Disordered" evidence="1">
    <location>
        <begin position="98"/>
        <end position="128"/>
    </location>
</feature>
<feature type="non-terminal residue" evidence="2">
    <location>
        <position position="1"/>
    </location>
</feature>
<evidence type="ECO:0000256" key="1">
    <source>
        <dbReference type="SAM" id="MobiDB-lite"/>
    </source>
</evidence>
<organism evidence="2 3">
    <name type="scientific">Astrephomene gubernaculifera</name>
    <dbReference type="NCBI Taxonomy" id="47775"/>
    <lineage>
        <taxon>Eukaryota</taxon>
        <taxon>Viridiplantae</taxon>
        <taxon>Chlorophyta</taxon>
        <taxon>core chlorophytes</taxon>
        <taxon>Chlorophyceae</taxon>
        <taxon>CS clade</taxon>
        <taxon>Chlamydomonadales</taxon>
        <taxon>Astrephomenaceae</taxon>
        <taxon>Astrephomene</taxon>
    </lineage>
</organism>
<dbReference type="AlphaFoldDB" id="A0AAD3DTX9"/>
<protein>
    <submittedName>
        <fullName evidence="2">Uncharacterized protein</fullName>
    </submittedName>
</protein>
<feature type="region of interest" description="Disordered" evidence="1">
    <location>
        <begin position="44"/>
        <end position="77"/>
    </location>
</feature>
<keyword evidence="3" id="KW-1185">Reference proteome</keyword>
<dbReference type="EMBL" id="BMAR01000014">
    <property type="protein sequence ID" value="GFR46568.1"/>
    <property type="molecule type" value="Genomic_DNA"/>
</dbReference>
<sequence>GTHRRGGDASACRMRPQENASATLSWAACAFGGLGLRPSGVQAIPAVPPANQQGQRTTPPASSGGIEHTAGAGRCPGAAASAAATTPCAATAYPSYPCHHRSSCHSADRPPRAPRAQEWGVPPQLCVQ</sequence>
<name>A0AAD3DTX9_9CHLO</name>
<dbReference type="Proteomes" id="UP001054857">
    <property type="component" value="Unassembled WGS sequence"/>
</dbReference>
<reference evidence="2 3" key="1">
    <citation type="journal article" date="2021" name="Sci. Rep.">
        <title>Genome sequencing of the multicellular alga Astrephomene provides insights into convergent evolution of germ-soma differentiation.</title>
        <authorList>
            <person name="Yamashita S."/>
            <person name="Yamamoto K."/>
            <person name="Matsuzaki R."/>
            <person name="Suzuki S."/>
            <person name="Yamaguchi H."/>
            <person name="Hirooka S."/>
            <person name="Minakuchi Y."/>
            <person name="Miyagishima S."/>
            <person name="Kawachi M."/>
            <person name="Toyoda A."/>
            <person name="Nozaki H."/>
        </authorList>
    </citation>
    <scope>NUCLEOTIDE SEQUENCE [LARGE SCALE GENOMIC DNA]</scope>
    <source>
        <strain evidence="2 3">NIES-4017</strain>
    </source>
</reference>
<gene>
    <name evidence="2" type="ORF">Agub_g8161</name>
</gene>
<evidence type="ECO:0000313" key="3">
    <source>
        <dbReference type="Proteomes" id="UP001054857"/>
    </source>
</evidence>
<feature type="compositionally biased region" description="Polar residues" evidence="1">
    <location>
        <begin position="50"/>
        <end position="61"/>
    </location>
</feature>
<accession>A0AAD3DTX9</accession>
<evidence type="ECO:0000313" key="2">
    <source>
        <dbReference type="EMBL" id="GFR46568.1"/>
    </source>
</evidence>
<comment type="caution">
    <text evidence="2">The sequence shown here is derived from an EMBL/GenBank/DDBJ whole genome shotgun (WGS) entry which is preliminary data.</text>
</comment>